<keyword evidence="2" id="KW-1185">Reference proteome</keyword>
<protein>
    <submittedName>
        <fullName evidence="1">Uncharacterized protein</fullName>
    </submittedName>
</protein>
<name>A0A154PIA0_DUFNO</name>
<dbReference type="EMBL" id="KQ434924">
    <property type="protein sequence ID" value="KZC11569.1"/>
    <property type="molecule type" value="Genomic_DNA"/>
</dbReference>
<organism evidence="1 2">
    <name type="scientific">Dufourea novaeangliae</name>
    <name type="common">Sweat bee</name>
    <dbReference type="NCBI Taxonomy" id="178035"/>
    <lineage>
        <taxon>Eukaryota</taxon>
        <taxon>Metazoa</taxon>
        <taxon>Ecdysozoa</taxon>
        <taxon>Arthropoda</taxon>
        <taxon>Hexapoda</taxon>
        <taxon>Insecta</taxon>
        <taxon>Pterygota</taxon>
        <taxon>Neoptera</taxon>
        <taxon>Endopterygota</taxon>
        <taxon>Hymenoptera</taxon>
        <taxon>Apocrita</taxon>
        <taxon>Aculeata</taxon>
        <taxon>Apoidea</taxon>
        <taxon>Anthophila</taxon>
        <taxon>Halictidae</taxon>
        <taxon>Rophitinae</taxon>
        <taxon>Dufourea</taxon>
    </lineage>
</organism>
<evidence type="ECO:0000313" key="2">
    <source>
        <dbReference type="Proteomes" id="UP000076502"/>
    </source>
</evidence>
<evidence type="ECO:0000313" key="1">
    <source>
        <dbReference type="EMBL" id="KZC11569.1"/>
    </source>
</evidence>
<gene>
    <name evidence="1" type="ORF">WN55_02851</name>
</gene>
<dbReference type="AlphaFoldDB" id="A0A154PIA0"/>
<accession>A0A154PIA0</accession>
<reference evidence="1 2" key="1">
    <citation type="submission" date="2015-07" db="EMBL/GenBank/DDBJ databases">
        <title>The genome of Dufourea novaeangliae.</title>
        <authorList>
            <person name="Pan H."/>
            <person name="Kapheim K."/>
        </authorList>
    </citation>
    <scope>NUCLEOTIDE SEQUENCE [LARGE SCALE GENOMIC DNA]</scope>
    <source>
        <strain evidence="1">0120121106</strain>
        <tissue evidence="1">Whole body</tissue>
    </source>
</reference>
<dbReference type="Proteomes" id="UP000076502">
    <property type="component" value="Unassembled WGS sequence"/>
</dbReference>
<proteinExistence type="predicted"/>
<sequence length="51" mass="5585">MRKVCFVAIVLKRIFRKPGCDACNLTLKNNAIPTIVTLPLFDKTPAGNPNA</sequence>